<dbReference type="PANTHER" id="PTHR30451:SF20">
    <property type="entry name" value="FIMBRIAE USHER"/>
    <property type="match status" value="1"/>
</dbReference>
<dbReference type="Gene3D" id="2.60.40.3110">
    <property type="match status" value="1"/>
</dbReference>
<dbReference type="PANTHER" id="PTHR30451">
    <property type="entry name" value="OUTER MEMBRANE USHER PROTEIN"/>
    <property type="match status" value="1"/>
</dbReference>
<dbReference type="Pfam" id="PF13954">
    <property type="entry name" value="PapC_N"/>
    <property type="match status" value="1"/>
</dbReference>
<evidence type="ECO:0000256" key="2">
    <source>
        <dbReference type="ARBA" id="ARBA00008064"/>
    </source>
</evidence>
<dbReference type="InterPro" id="IPR018030">
    <property type="entry name" value="Fimbrial_membr_usher_CS"/>
</dbReference>
<evidence type="ECO:0000313" key="13">
    <source>
        <dbReference type="Proteomes" id="UP000068016"/>
    </source>
</evidence>
<gene>
    <name evidence="12" type="ORF">WT83_13125</name>
</gene>
<evidence type="ECO:0000256" key="6">
    <source>
        <dbReference type="ARBA" id="ARBA00022729"/>
    </source>
</evidence>
<dbReference type="PROSITE" id="PS01151">
    <property type="entry name" value="FIMBRIAL_USHER"/>
    <property type="match status" value="1"/>
</dbReference>
<accession>A0A108ETZ4</accession>
<reference evidence="12 13" key="1">
    <citation type="submission" date="2015-11" db="EMBL/GenBank/DDBJ databases">
        <title>Expanding the genomic diversity of Burkholderia species for the development of highly accurate diagnostics.</title>
        <authorList>
            <person name="Sahl J."/>
            <person name="Keim P."/>
            <person name="Wagner D."/>
        </authorList>
    </citation>
    <scope>NUCLEOTIDE SEQUENCE [LARGE SCALE GENOMIC DNA]</scope>
    <source>
        <strain evidence="12 13">MSMB793WGS</strain>
    </source>
</reference>
<evidence type="ECO:0000259" key="11">
    <source>
        <dbReference type="Pfam" id="PF13954"/>
    </source>
</evidence>
<evidence type="ECO:0000256" key="3">
    <source>
        <dbReference type="ARBA" id="ARBA00022448"/>
    </source>
</evidence>
<comment type="caution">
    <text evidence="12">The sequence shown here is derived from an EMBL/GenBank/DDBJ whole genome shotgun (WGS) entry which is preliminary data.</text>
</comment>
<dbReference type="GO" id="GO:0009279">
    <property type="term" value="C:cell outer membrane"/>
    <property type="evidence" value="ECO:0007669"/>
    <property type="project" value="UniProtKB-SubCell"/>
</dbReference>
<dbReference type="GO" id="GO:0009297">
    <property type="term" value="P:pilus assembly"/>
    <property type="evidence" value="ECO:0007669"/>
    <property type="project" value="InterPro"/>
</dbReference>
<keyword evidence="8 9" id="KW-0998">Cell outer membrane</keyword>
<sequence length="867" mass="91376">MNSTRPARIPCEQPRPQLKLLSVLVPSTLAAYSGIGNAAEPAPLQIAQTEFAQVEFDGGFLPEGSGRGIDLSRFERGNIVSVGTYRVDLYVGQNWIGRYDVPFKAADGTPDAQPCFDTQLLNRIGIDFKKLSPEVTAQLADEGTCLRIGQVVHDASADFNFADLRLTLSIPQASLAHQARGAVSPDQWSSGVPVASLGYNANIYTSKSSGSASQTDGYLGLSAGVNVGNWHFRHEGSYNWAQRGENRYQNLATYVQRDLPVLSSQLRIGESYTSGELFDSTAFRGVQVSSDDRMLPDSLRGYAPVVRGVANSNAKVTIRQNGVQIYETIVAPGAFEINDLYPTGYGGDLNVSVTEADGSAHSFSVPYAAVPMSLRPGRNRYNFVAGAVRNQQVDGNAPFAQATWQRGLNNLVTGYAGVTVAQGYAAGMVGAALNTRLGAFGADVTHASTSVSGVKRFNGSSIRVSYSKTIPTTNTDIALAAYRYSTNGYFGLNDALIARNAVKSGKSVESVWRQRNRASLTLSQRLGDRGGRLSVTASAANYWNRPGSDTNYSAGYSNTFRNLSYSISATRQRSSSGEMNTMLYASVSIPFGKTRPVTVSTNVSHDTSGQTQVQSTLSGLAGADRNLSYSVSANHASGNGASSTNGSGNVTYRGSLAEFNASVGASSSYQQGSLGVRGAVVAHGGGLTLSQPLSETFAIVAAPGASGARITNSTGARVDGRGYAIVPYLTPYSLNTVELDPKGLSTDVELKETSQQVVPRAGAVPLLRFATVSGRTVLVSARQTNGTALPFGAAVRDASGKDVGVVGQGSKIFARGLEENGRLDVTWGDGNEHACSIDYALPPRGKAAGYQQFSGTCRTAVSSSAGL</sequence>
<keyword evidence="9" id="KW-1029">Fimbrium biogenesis</keyword>
<keyword evidence="3 9" id="KW-0813">Transport</keyword>
<dbReference type="EMBL" id="LPLZ01000035">
    <property type="protein sequence ID" value="KWN17438.1"/>
    <property type="molecule type" value="Genomic_DNA"/>
</dbReference>
<dbReference type="SUPFAM" id="SSF141729">
    <property type="entry name" value="FimD N-terminal domain-like"/>
    <property type="match status" value="1"/>
</dbReference>
<evidence type="ECO:0000259" key="10">
    <source>
        <dbReference type="Pfam" id="PF13953"/>
    </source>
</evidence>
<protein>
    <submittedName>
        <fullName evidence="12">Fimbrial protein</fullName>
    </submittedName>
</protein>
<comment type="similarity">
    <text evidence="2 9">Belongs to the fimbrial export usher family.</text>
</comment>
<name>A0A108ETZ4_9BURK</name>
<evidence type="ECO:0000256" key="1">
    <source>
        <dbReference type="ARBA" id="ARBA00004571"/>
    </source>
</evidence>
<evidence type="ECO:0000256" key="7">
    <source>
        <dbReference type="ARBA" id="ARBA00023136"/>
    </source>
</evidence>
<dbReference type="InterPro" id="IPR000015">
    <property type="entry name" value="Fimb_usher"/>
</dbReference>
<dbReference type="FunFam" id="2.60.40.3110:FF:000001">
    <property type="entry name" value="Putative fimbrial outer membrane usher"/>
    <property type="match status" value="1"/>
</dbReference>
<proteinExistence type="inferred from homology"/>
<dbReference type="InterPro" id="IPR043142">
    <property type="entry name" value="PapC-like_C_sf"/>
</dbReference>
<evidence type="ECO:0000256" key="8">
    <source>
        <dbReference type="ARBA" id="ARBA00023237"/>
    </source>
</evidence>
<keyword evidence="4" id="KW-1134">Transmembrane beta strand</keyword>
<comment type="subcellular location">
    <subcellularLocation>
        <location evidence="1 9">Cell outer membrane</location>
        <topology evidence="1 9">Multi-pass membrane protein</topology>
    </subcellularLocation>
</comment>
<dbReference type="GO" id="GO:0015473">
    <property type="term" value="F:fimbrial usher porin activity"/>
    <property type="evidence" value="ECO:0007669"/>
    <property type="project" value="InterPro"/>
</dbReference>
<feature type="domain" description="PapC-like C-terminal" evidence="10">
    <location>
        <begin position="778"/>
        <end position="843"/>
    </location>
</feature>
<dbReference type="InterPro" id="IPR037224">
    <property type="entry name" value="PapC_N_sf"/>
</dbReference>
<evidence type="ECO:0000256" key="5">
    <source>
        <dbReference type="ARBA" id="ARBA00022692"/>
    </source>
</evidence>
<evidence type="ECO:0000256" key="9">
    <source>
        <dbReference type="RuleBase" id="RU003884"/>
    </source>
</evidence>
<dbReference type="InterPro" id="IPR025949">
    <property type="entry name" value="PapC-like_C"/>
</dbReference>
<dbReference type="Proteomes" id="UP000068016">
    <property type="component" value="Unassembled WGS sequence"/>
</dbReference>
<organism evidence="12 13">
    <name type="scientific">Burkholderia territorii</name>
    <dbReference type="NCBI Taxonomy" id="1503055"/>
    <lineage>
        <taxon>Bacteria</taxon>
        <taxon>Pseudomonadati</taxon>
        <taxon>Pseudomonadota</taxon>
        <taxon>Betaproteobacteria</taxon>
        <taxon>Burkholderiales</taxon>
        <taxon>Burkholderiaceae</taxon>
        <taxon>Burkholderia</taxon>
        <taxon>Burkholderia cepacia complex</taxon>
    </lineage>
</organism>
<dbReference type="Pfam" id="PF00577">
    <property type="entry name" value="Usher"/>
    <property type="match status" value="1"/>
</dbReference>
<feature type="domain" description="PapC N-terminal" evidence="11">
    <location>
        <begin position="55"/>
        <end position="202"/>
    </location>
</feature>
<dbReference type="Gene3D" id="2.60.40.2610">
    <property type="entry name" value="Outer membrane usher protein FimD, plug domain"/>
    <property type="match status" value="1"/>
</dbReference>
<dbReference type="FunFam" id="2.60.40.2610:FF:000001">
    <property type="entry name" value="Outer membrane fimbrial usher protein"/>
    <property type="match status" value="1"/>
</dbReference>
<evidence type="ECO:0000313" key="12">
    <source>
        <dbReference type="EMBL" id="KWN17438.1"/>
    </source>
</evidence>
<dbReference type="AlphaFoldDB" id="A0A108ETZ4"/>
<keyword evidence="7 9" id="KW-0472">Membrane</keyword>
<dbReference type="InterPro" id="IPR042186">
    <property type="entry name" value="FimD_plug_dom"/>
</dbReference>
<dbReference type="Pfam" id="PF13953">
    <property type="entry name" value="PapC_C"/>
    <property type="match status" value="1"/>
</dbReference>
<evidence type="ECO:0000256" key="4">
    <source>
        <dbReference type="ARBA" id="ARBA00022452"/>
    </source>
</evidence>
<dbReference type="Gene3D" id="2.60.40.2070">
    <property type="match status" value="1"/>
</dbReference>
<dbReference type="InterPro" id="IPR025885">
    <property type="entry name" value="PapC_N"/>
</dbReference>
<keyword evidence="5 9" id="KW-0812">Transmembrane</keyword>
<dbReference type="Gene3D" id="3.10.20.410">
    <property type="match status" value="1"/>
</dbReference>
<keyword evidence="6" id="KW-0732">Signal</keyword>